<protein>
    <submittedName>
        <fullName evidence="1">Uncharacterized protein</fullName>
    </submittedName>
</protein>
<proteinExistence type="predicted"/>
<evidence type="ECO:0000313" key="1">
    <source>
        <dbReference type="EMBL" id="KAK7099848.1"/>
    </source>
</evidence>
<dbReference type="EMBL" id="JBAMIC010000011">
    <property type="protein sequence ID" value="KAK7099848.1"/>
    <property type="molecule type" value="Genomic_DNA"/>
</dbReference>
<organism evidence="1 2">
    <name type="scientific">Littorina saxatilis</name>
    <dbReference type="NCBI Taxonomy" id="31220"/>
    <lineage>
        <taxon>Eukaryota</taxon>
        <taxon>Metazoa</taxon>
        <taxon>Spiralia</taxon>
        <taxon>Lophotrochozoa</taxon>
        <taxon>Mollusca</taxon>
        <taxon>Gastropoda</taxon>
        <taxon>Caenogastropoda</taxon>
        <taxon>Littorinimorpha</taxon>
        <taxon>Littorinoidea</taxon>
        <taxon>Littorinidae</taxon>
        <taxon>Littorina</taxon>
    </lineage>
</organism>
<gene>
    <name evidence="1" type="ORF">V1264_022896</name>
</gene>
<sequence length="156" mass="17681">MYLCMAQQLSNCGDQTQSECGTSMKQTRNKVTLTGQALGAYCECVAGKDSFATIWLPHFSPLHTTRLKESTLCQQTKLVHTTNVYMWKGHAAKKTAPAALDDIQIVKYASRQDKFPRTTLQGHNFDPRSLDARKRDEEIFNNRYQPLKAAYGYILN</sequence>
<evidence type="ECO:0000313" key="2">
    <source>
        <dbReference type="Proteomes" id="UP001374579"/>
    </source>
</evidence>
<comment type="caution">
    <text evidence="1">The sequence shown here is derived from an EMBL/GenBank/DDBJ whole genome shotgun (WGS) entry which is preliminary data.</text>
</comment>
<dbReference type="Proteomes" id="UP001374579">
    <property type="component" value="Unassembled WGS sequence"/>
</dbReference>
<reference evidence="1 2" key="1">
    <citation type="submission" date="2024-02" db="EMBL/GenBank/DDBJ databases">
        <title>Chromosome-scale genome assembly of the rough periwinkle Littorina saxatilis.</title>
        <authorList>
            <person name="De Jode A."/>
            <person name="Faria R."/>
            <person name="Formenti G."/>
            <person name="Sims Y."/>
            <person name="Smith T.P."/>
            <person name="Tracey A."/>
            <person name="Wood J.M.D."/>
            <person name="Zagrodzka Z.B."/>
            <person name="Johannesson K."/>
            <person name="Butlin R.K."/>
            <person name="Leder E.H."/>
        </authorList>
    </citation>
    <scope>NUCLEOTIDE SEQUENCE [LARGE SCALE GENOMIC DNA]</scope>
    <source>
        <strain evidence="1">Snail1</strain>
        <tissue evidence="1">Muscle</tissue>
    </source>
</reference>
<dbReference type="AlphaFoldDB" id="A0AAN9B660"/>
<name>A0AAN9B660_9CAEN</name>
<accession>A0AAN9B660</accession>
<keyword evidence="2" id="KW-1185">Reference proteome</keyword>